<keyword evidence="3" id="KW-1185">Reference proteome</keyword>
<dbReference type="GO" id="GO:0016787">
    <property type="term" value="F:hydrolase activity"/>
    <property type="evidence" value="ECO:0007669"/>
    <property type="project" value="UniProtKB-KW"/>
</dbReference>
<evidence type="ECO:0000313" key="3">
    <source>
        <dbReference type="Proteomes" id="UP000474757"/>
    </source>
</evidence>
<dbReference type="RefSeq" id="WP_163890345.1">
    <property type="nucleotide sequence ID" value="NZ_JAAFYS010000001.1"/>
</dbReference>
<dbReference type="InterPro" id="IPR036691">
    <property type="entry name" value="Endo/exonu/phosph_ase_sf"/>
</dbReference>
<keyword evidence="2" id="KW-0378">Hydrolase</keyword>
<dbReference type="Pfam" id="PF03372">
    <property type="entry name" value="Exo_endo_phos"/>
    <property type="match status" value="1"/>
</dbReference>
<dbReference type="Gene3D" id="3.60.10.10">
    <property type="entry name" value="Endonuclease/exonuclease/phosphatase"/>
    <property type="match status" value="1"/>
</dbReference>
<evidence type="ECO:0000259" key="1">
    <source>
        <dbReference type="Pfam" id="PF03372"/>
    </source>
</evidence>
<dbReference type="EMBL" id="JAAGAB010000001">
    <property type="protein sequence ID" value="NDV00212.1"/>
    <property type="molecule type" value="Genomic_DNA"/>
</dbReference>
<evidence type="ECO:0000313" key="2">
    <source>
        <dbReference type="EMBL" id="NDV00212.1"/>
    </source>
</evidence>
<proteinExistence type="predicted"/>
<reference evidence="2 3" key="1">
    <citation type="submission" date="2020-02" db="EMBL/GenBank/DDBJ databases">
        <title>Pseudoroseicyclus tamarix, sp. nov., isolated from offshore sediment of a Tamarix chinensis forest.</title>
        <authorList>
            <person name="Gai Y."/>
        </authorList>
    </citation>
    <scope>NUCLEOTIDE SEQUENCE [LARGE SCALE GENOMIC DNA]</scope>
    <source>
        <strain evidence="2 3">CLL3-39</strain>
    </source>
</reference>
<accession>A0A6B2JXX7</accession>
<dbReference type="SUPFAM" id="SSF56219">
    <property type="entry name" value="DNase I-like"/>
    <property type="match status" value="1"/>
</dbReference>
<feature type="domain" description="Endonuclease/exonuclease/phosphatase" evidence="1">
    <location>
        <begin position="7"/>
        <end position="222"/>
    </location>
</feature>
<comment type="caution">
    <text evidence="2">The sequence shown here is derived from an EMBL/GenBank/DDBJ whole genome shotgun (WGS) entry which is preliminary data.</text>
</comment>
<name>A0A6B2JXX7_9RHOB</name>
<dbReference type="Proteomes" id="UP000474757">
    <property type="component" value="Unassembled WGS sequence"/>
</dbReference>
<dbReference type="AlphaFoldDB" id="A0A6B2JXX7"/>
<dbReference type="InterPro" id="IPR005135">
    <property type="entry name" value="Endo/exonuclease/phosphatase"/>
</dbReference>
<sequence>MTELRVATYNIRKALGTDRRRDPGRVLRVIDALKAEVVALQEADLRLPPRRPALDRMEILQRTGLRPVEFSHGRESLGWHGNALLVSPEIEVEERGHHDLRSLEPRGLVEAVLSKEGRRFRVFAIHLALARVVRRAQLSHLGDILAASAEELPTLVMGDFNERSTSVGLGRLAKRFTILAEAPTYHSRRPMFSLDRIAHTGQFRTREVKAVATPESRLASDHLPLTAELSLAREVGQARQDASGRLSFK</sequence>
<organism evidence="2 3">
    <name type="scientific">Pseudoroseicyclus tamaricis</name>
    <dbReference type="NCBI Taxonomy" id="2705421"/>
    <lineage>
        <taxon>Bacteria</taxon>
        <taxon>Pseudomonadati</taxon>
        <taxon>Pseudomonadota</taxon>
        <taxon>Alphaproteobacteria</taxon>
        <taxon>Rhodobacterales</taxon>
        <taxon>Paracoccaceae</taxon>
        <taxon>Pseudoroseicyclus</taxon>
    </lineage>
</organism>
<protein>
    <submittedName>
        <fullName evidence="2">Metal-dependent hydrolase</fullName>
    </submittedName>
</protein>
<gene>
    <name evidence="2" type="ORF">GZA08_04420</name>
</gene>